<name>A0A0W0CND8_CANGB</name>
<dbReference type="SMR" id="A0A0W0CND8"/>
<evidence type="ECO:0000256" key="1">
    <source>
        <dbReference type="SAM" id="MobiDB-lite"/>
    </source>
</evidence>
<dbReference type="Pfam" id="PF09295">
    <property type="entry name" value="ChAPs"/>
    <property type="match status" value="2"/>
</dbReference>
<feature type="compositionally biased region" description="Basic and acidic residues" evidence="1">
    <location>
        <begin position="25"/>
        <end position="34"/>
    </location>
</feature>
<dbReference type="GO" id="GO:0006893">
    <property type="term" value="P:Golgi to plasma membrane transport"/>
    <property type="evidence" value="ECO:0007669"/>
    <property type="project" value="UniProtKB-ARBA"/>
</dbReference>
<dbReference type="VEuPathDB" id="FungiDB:GWK60_L11627"/>
<reference evidence="2 4" key="1">
    <citation type="submission" date="2015-10" db="EMBL/GenBank/DDBJ databases">
        <title>Draft genomes sequences of Candida glabrata isolates 1A, 1B, 2A, 2B, 3A and 3B.</title>
        <authorList>
            <person name="Haavelsrud O.E."/>
            <person name="Gaustad P."/>
        </authorList>
    </citation>
    <scope>NUCLEOTIDE SEQUENCE [LARGE SCALE GENOMIC DNA]</scope>
    <source>
        <strain evidence="2">910700640</strain>
    </source>
</reference>
<evidence type="ECO:0000313" key="3">
    <source>
        <dbReference type="EMBL" id="KTB04912.1"/>
    </source>
</evidence>
<evidence type="ECO:0000313" key="4">
    <source>
        <dbReference type="Proteomes" id="UP000054886"/>
    </source>
</evidence>
<dbReference type="EMBL" id="LLZZ01000132">
    <property type="protein sequence ID" value="KTB01129.1"/>
    <property type="molecule type" value="Genomic_DNA"/>
</dbReference>
<organism evidence="2 4">
    <name type="scientific">Candida glabrata</name>
    <name type="common">Yeast</name>
    <name type="synonym">Torulopsis glabrata</name>
    <dbReference type="NCBI Taxonomy" id="5478"/>
    <lineage>
        <taxon>Eukaryota</taxon>
        <taxon>Fungi</taxon>
        <taxon>Dikarya</taxon>
        <taxon>Ascomycota</taxon>
        <taxon>Saccharomycotina</taxon>
        <taxon>Saccharomycetes</taxon>
        <taxon>Saccharomycetales</taxon>
        <taxon>Saccharomycetaceae</taxon>
        <taxon>Nakaseomyces</taxon>
    </lineage>
</organism>
<accession>A0A0W0CND8</accession>
<comment type="caution">
    <text evidence="2">The sequence shown here is derived from an EMBL/GenBank/DDBJ whole genome shotgun (WGS) entry which is preliminary data.</text>
</comment>
<dbReference type="InterPro" id="IPR015374">
    <property type="entry name" value="ChAPs"/>
</dbReference>
<dbReference type="PANTHER" id="PTHR31975:SF2">
    <property type="entry name" value="CHITIN BIOSYNTHESIS PROTEIN CHS6-RELATED"/>
    <property type="match status" value="1"/>
</dbReference>
<dbReference type="Gene3D" id="1.25.40.10">
    <property type="entry name" value="Tetratricopeptide repeat domain"/>
    <property type="match status" value="2"/>
</dbReference>
<dbReference type="InterPro" id="IPR011990">
    <property type="entry name" value="TPR-like_helical_dom_sf"/>
</dbReference>
<dbReference type="GO" id="GO:0034044">
    <property type="term" value="C:exomer complex"/>
    <property type="evidence" value="ECO:0007669"/>
    <property type="project" value="TreeGrafter"/>
</dbReference>
<feature type="region of interest" description="Disordered" evidence="1">
    <location>
        <begin position="1"/>
        <end position="91"/>
    </location>
</feature>
<dbReference type="VEuPathDB" id="FungiDB:CAGL0L03608g"/>
<dbReference type="Proteomes" id="UP000054886">
    <property type="component" value="Unassembled WGS sequence"/>
</dbReference>
<dbReference type="VEuPathDB" id="FungiDB:B1J91_L03608g"/>
<protein>
    <submittedName>
        <fullName evidence="2">Chitin biosynthesis protein CHS6</fullName>
    </submittedName>
</protein>
<dbReference type="EMBL" id="LLZZ01000115">
    <property type="protein sequence ID" value="KTB04912.1"/>
    <property type="molecule type" value="Genomic_DNA"/>
</dbReference>
<gene>
    <name evidence="2" type="ORF">AO440_004587</name>
    <name evidence="3" type="ORF">AO440_004999</name>
</gene>
<dbReference type="VEuPathDB" id="FungiDB:GVI51_L03421"/>
<dbReference type="OrthoDB" id="434695at2759"/>
<dbReference type="SUPFAM" id="SSF48452">
    <property type="entry name" value="TPR-like"/>
    <property type="match status" value="1"/>
</dbReference>
<feature type="compositionally biased region" description="Low complexity" evidence="1">
    <location>
        <begin position="36"/>
        <end position="45"/>
    </location>
</feature>
<feature type="compositionally biased region" description="Basic and acidic residues" evidence="1">
    <location>
        <begin position="1"/>
        <end position="12"/>
    </location>
</feature>
<proteinExistence type="predicted"/>
<dbReference type="AlphaFoldDB" id="A0A0W0CND8"/>
<dbReference type="OMA" id="ETFVSCC"/>
<dbReference type="PANTHER" id="PTHR31975">
    <property type="entry name" value="BUD SITE SELECTION PROTEIN 7-RELATED"/>
    <property type="match status" value="1"/>
</dbReference>
<evidence type="ECO:0000313" key="2">
    <source>
        <dbReference type="EMBL" id="KTB01129.1"/>
    </source>
</evidence>
<sequence length="822" mass="94484">MLWGKEKQDHKVYLSPNRNATGARSIEDLDREGNRNSNLTLPNLELELELQPVGSHSHRSRSRSNSRSNLGAKASKSHGKGSTSSLPDIQPGVREFPRIVERRFGESLGIRTQLLKRLSRGGKLGLGPPDLIHITSYDKYHKDIETGQYFYISGVDVSNESMPIAMLKLLKSGSSEQVISTYCSCNIFSHIDIRIRYESDTAYQINAVDITNGTSLVQLSEALWEEAFVSACVRSIISNIESARKLPGLVEYPLLGLTQGSNSDDIMKCKRILELLCRYLPRFLECGWDSTRSVEPTIVSNYLTQSILEFLSIASPLLIEYTIGILKELMEVDNKNSILYEVVLATVLHQSDEMDHDLVLILHKTIDKLNKMLSDNTEHDFDNLFLVNCLSELLIIQTQYLIYRAEDLKLAEKVITHSTELTVDSFKSWYWLAKTYIYLGQYDKALLAINSMHPLHSLDPVREALYSDPYMLNYYQKPLDGFKILPGKVNKGLEPCELTSIELNNLNSKWKYQDEFQKFIFGRISMPYSPSEKGFIREIWEDAAYKIGPIFGTQVANLINFVSPQEVEMVADYQLLSRNTINKQNNWFMAQVLDLLIEIITYLGWNGLMETRSKVFVMQQEYLGTISPDSSGNENSQSTIIPLQFRKKRLCERWLDQLFLDIYEDLKITRAAMNNKDVKYSGLEWELLGLTMLRTWQWSDAIACLRTSLVARFDIISATKILELYFDEDKIQRIHSIDMKNDILPYDVAVDLIVKKISYEFRFYNEFQLYNVKILFKLAERYGLDLIRAQVVGLPYINRSILAVMDKMFNWIEKMTTDSPPA</sequence>